<comment type="pathway">
    <text evidence="2">Lipid metabolism; butanoate metabolism.</text>
</comment>
<gene>
    <name evidence="14" type="ORF">A6D92_14985</name>
</gene>
<dbReference type="Proteomes" id="UP000194267">
    <property type="component" value="Unassembled WGS sequence"/>
</dbReference>
<evidence type="ECO:0000313" key="15">
    <source>
        <dbReference type="Proteomes" id="UP000194267"/>
    </source>
</evidence>
<dbReference type="Gene3D" id="3.90.226.10">
    <property type="entry name" value="2-enoyl-CoA Hydratase, Chain A, domain 1"/>
    <property type="match status" value="1"/>
</dbReference>
<keyword evidence="7" id="KW-0456">Lyase</keyword>
<name>A0A1Y2T4H3_SYMTR</name>
<dbReference type="Pfam" id="PF00378">
    <property type="entry name" value="ECH_1"/>
    <property type="match status" value="1"/>
</dbReference>
<protein>
    <recommendedName>
        <fullName evidence="12">Probable enoyl-CoA hydratase echA8</fullName>
        <ecNumber evidence="11">4.2.1.150</ecNumber>
        <ecNumber evidence="4">4.2.1.17</ecNumber>
    </recommendedName>
</protein>
<sequence>MEEERNVAYENILVFREGAVGRVQLNRPEALNALNSRMMTELVEAFRELDRDPAIRCLLLHGSERAFGAGADIKEMAGQGAIDMYTRDYIDLWDEIARIKKPIVAAVSGYCLGGALELAMTCDIIVASETAKFGQPEINIGVLPGAGGTQRLTRAVGKSLAMEMVLTGRMITAQEALAAGLVSRVVPVEAYLTEAQKLAGEIASKSPVALRLAKEAVLQAFESSLSSGIAYERRLFALAFASEDQKEGMRAFVEKRKPEWKGR</sequence>
<dbReference type="InterPro" id="IPR001753">
    <property type="entry name" value="Enoyl-CoA_hydra/iso"/>
</dbReference>
<evidence type="ECO:0000256" key="11">
    <source>
        <dbReference type="ARBA" id="ARBA00067035"/>
    </source>
</evidence>
<dbReference type="InterPro" id="IPR029045">
    <property type="entry name" value="ClpP/crotonase-like_dom_sf"/>
</dbReference>
<dbReference type="CDD" id="cd06558">
    <property type="entry name" value="crotonase-like"/>
    <property type="match status" value="1"/>
</dbReference>
<evidence type="ECO:0000256" key="13">
    <source>
        <dbReference type="RuleBase" id="RU003707"/>
    </source>
</evidence>
<keyword evidence="6" id="KW-0443">Lipid metabolism</keyword>
<dbReference type="GO" id="GO:0018812">
    <property type="term" value="F:3-hydroxyacyl-CoA dehydratase activity"/>
    <property type="evidence" value="ECO:0007669"/>
    <property type="project" value="UniProtKB-EC"/>
</dbReference>
<dbReference type="GO" id="GO:0006635">
    <property type="term" value="P:fatty acid beta-oxidation"/>
    <property type="evidence" value="ECO:0007669"/>
    <property type="project" value="TreeGrafter"/>
</dbReference>
<dbReference type="InterPro" id="IPR018376">
    <property type="entry name" value="Enoyl-CoA_hyd/isom_CS"/>
</dbReference>
<evidence type="ECO:0000313" key="14">
    <source>
        <dbReference type="EMBL" id="OTA40634.1"/>
    </source>
</evidence>
<dbReference type="SUPFAM" id="SSF52096">
    <property type="entry name" value="ClpP/crotonase"/>
    <property type="match status" value="1"/>
</dbReference>
<comment type="catalytic activity">
    <reaction evidence="10">
        <text>a short-chain (3S)-3-hydroxyacyl-CoA = a short-chain (2E)-enoyl-CoA + H2O</text>
        <dbReference type="Rhea" id="RHEA:52664"/>
        <dbReference type="ChEBI" id="CHEBI:15377"/>
        <dbReference type="ChEBI" id="CHEBI:87488"/>
        <dbReference type="ChEBI" id="CHEBI:136760"/>
        <dbReference type="EC" id="4.2.1.150"/>
    </reaction>
</comment>
<dbReference type="FunFam" id="1.10.12.10:FF:000001">
    <property type="entry name" value="Probable enoyl-CoA hydratase, mitochondrial"/>
    <property type="match status" value="1"/>
</dbReference>
<reference evidence="15" key="1">
    <citation type="submission" date="2016-04" db="EMBL/GenBank/DDBJ databases">
        <authorList>
            <person name="Antunes L.P."/>
            <person name="Martins L.F."/>
            <person name="Pereira R.V."/>
            <person name="Thomas A.M."/>
            <person name="Barbosa D."/>
            <person name="Nascimento L."/>
            <person name="Silva G.M."/>
            <person name="Condomitti G.W."/>
            <person name="Digiampietri L.A."/>
            <person name="Lombardi K.C."/>
            <person name="Ramos P.L."/>
            <person name="Quaggio R.B."/>
            <person name="Oliveira J.C."/>
            <person name="Pascon R.C."/>
            <person name="Cruz J.B."/>
            <person name="Silva A.M."/>
            <person name="Setubal J.C."/>
        </authorList>
    </citation>
    <scope>NUCLEOTIDE SEQUENCE [LARGE SCALE GENOMIC DNA]</scope>
</reference>
<dbReference type="EC" id="4.2.1.150" evidence="11"/>
<evidence type="ECO:0000256" key="1">
    <source>
        <dbReference type="ARBA" id="ARBA00002994"/>
    </source>
</evidence>
<dbReference type="PANTHER" id="PTHR11941">
    <property type="entry name" value="ENOYL-COA HYDRATASE-RELATED"/>
    <property type="match status" value="1"/>
</dbReference>
<dbReference type="Gene3D" id="1.10.12.10">
    <property type="entry name" value="Lyase 2-enoyl-coa Hydratase, Chain A, domain 2"/>
    <property type="match status" value="1"/>
</dbReference>
<evidence type="ECO:0000256" key="3">
    <source>
        <dbReference type="ARBA" id="ARBA00005254"/>
    </source>
</evidence>
<dbReference type="FunFam" id="3.90.226.10:FF:000019">
    <property type="entry name" value="Enoyl-CoA hydratase, mitochondrial"/>
    <property type="match status" value="1"/>
</dbReference>
<comment type="similarity">
    <text evidence="3 13">Belongs to the enoyl-CoA hydratase/isomerase family.</text>
</comment>
<keyword evidence="5" id="KW-0276">Fatty acid metabolism</keyword>
<dbReference type="InterPro" id="IPR014748">
    <property type="entry name" value="Enoyl-CoA_hydra_C"/>
</dbReference>
<dbReference type="EC" id="4.2.1.17" evidence="4"/>
<proteinExistence type="inferred from homology"/>
<organism evidence="14 15">
    <name type="scientific">Symbiobacterium thermophilum</name>
    <dbReference type="NCBI Taxonomy" id="2734"/>
    <lineage>
        <taxon>Bacteria</taxon>
        <taxon>Bacillati</taxon>
        <taxon>Bacillota</taxon>
        <taxon>Clostridia</taxon>
        <taxon>Eubacteriales</taxon>
        <taxon>Symbiobacteriaceae</taxon>
        <taxon>Symbiobacterium</taxon>
    </lineage>
</organism>
<dbReference type="PANTHER" id="PTHR11941:SF54">
    <property type="entry name" value="ENOYL-COA HYDRATASE, MITOCHONDRIAL"/>
    <property type="match status" value="1"/>
</dbReference>
<comment type="catalytic activity">
    <reaction evidence="8">
        <text>a (3S)-3-hydroxyacyl-CoA = a (2E)-enoyl-CoA + H2O</text>
        <dbReference type="Rhea" id="RHEA:16105"/>
        <dbReference type="ChEBI" id="CHEBI:15377"/>
        <dbReference type="ChEBI" id="CHEBI:57318"/>
        <dbReference type="ChEBI" id="CHEBI:58856"/>
        <dbReference type="EC" id="4.2.1.17"/>
    </reaction>
</comment>
<comment type="function">
    <text evidence="1">Could possibly oxidize fatty acids using specific components.</text>
</comment>
<evidence type="ECO:0000256" key="7">
    <source>
        <dbReference type="ARBA" id="ARBA00023239"/>
    </source>
</evidence>
<dbReference type="AlphaFoldDB" id="A0A1Y2T4H3"/>
<evidence type="ECO:0000256" key="8">
    <source>
        <dbReference type="ARBA" id="ARBA00023709"/>
    </source>
</evidence>
<comment type="catalytic activity">
    <reaction evidence="9">
        <text>a 4-saturated-(3S)-3-hydroxyacyl-CoA = a (3E)-enoyl-CoA + H2O</text>
        <dbReference type="Rhea" id="RHEA:20724"/>
        <dbReference type="ChEBI" id="CHEBI:15377"/>
        <dbReference type="ChEBI" id="CHEBI:58521"/>
        <dbReference type="ChEBI" id="CHEBI:137480"/>
        <dbReference type="EC" id="4.2.1.17"/>
    </reaction>
</comment>
<evidence type="ECO:0000256" key="10">
    <source>
        <dbReference type="ARBA" id="ARBA00050624"/>
    </source>
</evidence>
<comment type="caution">
    <text evidence="14">The sequence shown here is derived from an EMBL/GenBank/DDBJ whole genome shotgun (WGS) entry which is preliminary data.</text>
</comment>
<evidence type="ECO:0000256" key="4">
    <source>
        <dbReference type="ARBA" id="ARBA00012076"/>
    </source>
</evidence>
<dbReference type="PROSITE" id="PS00166">
    <property type="entry name" value="ENOYL_COA_HYDRATASE"/>
    <property type="match status" value="1"/>
</dbReference>
<evidence type="ECO:0000256" key="5">
    <source>
        <dbReference type="ARBA" id="ARBA00022832"/>
    </source>
</evidence>
<accession>A0A1Y2T4H3</accession>
<dbReference type="EMBL" id="LWLV01001410">
    <property type="protein sequence ID" value="OTA40634.1"/>
    <property type="molecule type" value="Genomic_DNA"/>
</dbReference>
<evidence type="ECO:0000256" key="6">
    <source>
        <dbReference type="ARBA" id="ARBA00023098"/>
    </source>
</evidence>
<evidence type="ECO:0000256" key="9">
    <source>
        <dbReference type="ARBA" id="ARBA00023717"/>
    </source>
</evidence>
<evidence type="ECO:0000256" key="2">
    <source>
        <dbReference type="ARBA" id="ARBA00005086"/>
    </source>
</evidence>
<evidence type="ECO:0000256" key="12">
    <source>
        <dbReference type="ARBA" id="ARBA00068643"/>
    </source>
</evidence>